<dbReference type="Gene3D" id="3.50.50.60">
    <property type="entry name" value="FAD/NAD(P)-binding domain"/>
    <property type="match status" value="1"/>
</dbReference>
<protein>
    <recommendedName>
        <fullName evidence="8">Xanthan lyase</fullName>
    </recommendedName>
</protein>
<evidence type="ECO:0000256" key="1">
    <source>
        <dbReference type="ARBA" id="ARBA00022485"/>
    </source>
</evidence>
<dbReference type="Pfam" id="PF12831">
    <property type="entry name" value="FAD_oxidored"/>
    <property type="match status" value="1"/>
</dbReference>
<dbReference type="GO" id="GO:0016491">
    <property type="term" value="F:oxidoreductase activity"/>
    <property type="evidence" value="ECO:0007669"/>
    <property type="project" value="UniProtKB-KW"/>
</dbReference>
<reference evidence="6" key="1">
    <citation type="submission" date="2021-03" db="EMBL/GenBank/DDBJ databases">
        <title>Antimicrobial resistance genes in bacteria isolated from Japanese honey, and their potential for conferring macrolide and lincosamide resistance in the American foulbrood pathogen Paenibacillus larvae.</title>
        <authorList>
            <person name="Okamoto M."/>
            <person name="Kumagai M."/>
            <person name="Kanamori H."/>
            <person name="Takamatsu D."/>
        </authorList>
    </citation>
    <scope>NUCLEOTIDE SEQUENCE</scope>
    <source>
        <strain evidence="6">J41TS4</strain>
    </source>
</reference>
<proteinExistence type="predicted"/>
<keyword evidence="2" id="KW-0479">Metal-binding</keyword>
<dbReference type="InterPro" id="IPR039650">
    <property type="entry name" value="HdrA-like"/>
</dbReference>
<dbReference type="InterPro" id="IPR036188">
    <property type="entry name" value="FAD/NAD-bd_sf"/>
</dbReference>
<keyword evidence="3" id="KW-0560">Oxidoreductase</keyword>
<dbReference type="AlphaFoldDB" id="A0A920CNS8"/>
<evidence type="ECO:0000313" key="6">
    <source>
        <dbReference type="EMBL" id="GIO44139.1"/>
    </source>
</evidence>
<dbReference type="PANTHER" id="PTHR43498:SF1">
    <property type="entry name" value="COB--COM HETERODISULFIDE REDUCTASE IRON-SULFUR SUBUNIT A"/>
    <property type="match status" value="1"/>
</dbReference>
<evidence type="ECO:0000256" key="4">
    <source>
        <dbReference type="ARBA" id="ARBA00023004"/>
    </source>
</evidence>
<evidence type="ECO:0000313" key="7">
    <source>
        <dbReference type="Proteomes" id="UP000678895"/>
    </source>
</evidence>
<sequence>MIYDLVIYGGTAAGLAAAVQARRMGMNPIVLEPSRRLGGLSSGGLGDTDFGDKSVIGGLSLEFYKRVGRKYGSDEAVWMFEPKTALSVFEDWVAEYGIEVRYGERLGPVDPVVKRGNRIESIRSESGQTYAGRMFMDAGYEGDLMKAADVSYALGREPNSRYGETYNGIQTAVAVKNQLPRGIDPYVVPGDPASGLLPGVNPGPGGPDGGGDDKVQAYCYRMCLTDAPDNRVFVEQPAGYDERDYELLFRAIEQGEDVFFKLRMVPNRKTDSNNDRGFSTDFIGCNYAYPEASYAEREAIAAAHERYQRGLIWTLQHHPRVPEAIREFYKPWGLPLDEFTENGCWTPQLYVREARRMVSGLVMNENHIFLRSPIADPVGLGSYTMDSHNVQRHVGPEGDVRNEGDVQIKLNSPYPISYRSIVPEEEQCANLLVPVCLSASHIAYGSIRMEPVFMVLAQSAATAAALALEAGIAVQAVPYDKLRERLLLDNQVIG</sequence>
<dbReference type="EMBL" id="BORS01000015">
    <property type="protein sequence ID" value="GIO44139.1"/>
    <property type="molecule type" value="Genomic_DNA"/>
</dbReference>
<comment type="caution">
    <text evidence="6">The sequence shown here is derived from an EMBL/GenBank/DDBJ whole genome shotgun (WGS) entry which is preliminary data.</text>
</comment>
<keyword evidence="4" id="KW-0408">Iron</keyword>
<dbReference type="RefSeq" id="WP_301629689.1">
    <property type="nucleotide sequence ID" value="NZ_BORS01000015.1"/>
</dbReference>
<dbReference type="Proteomes" id="UP000678895">
    <property type="component" value="Unassembled WGS sequence"/>
</dbReference>
<keyword evidence="1" id="KW-0004">4Fe-4S</keyword>
<dbReference type="GO" id="GO:0046872">
    <property type="term" value="F:metal ion binding"/>
    <property type="evidence" value="ECO:0007669"/>
    <property type="project" value="UniProtKB-KW"/>
</dbReference>
<evidence type="ECO:0000256" key="2">
    <source>
        <dbReference type="ARBA" id="ARBA00022723"/>
    </source>
</evidence>
<dbReference type="SUPFAM" id="SSF51905">
    <property type="entry name" value="FAD/NAD(P)-binding domain"/>
    <property type="match status" value="1"/>
</dbReference>
<keyword evidence="5" id="KW-0411">Iron-sulfur</keyword>
<organism evidence="6 7">
    <name type="scientific">Paenibacillus apis</name>
    <dbReference type="NCBI Taxonomy" id="1792174"/>
    <lineage>
        <taxon>Bacteria</taxon>
        <taxon>Bacillati</taxon>
        <taxon>Bacillota</taxon>
        <taxon>Bacilli</taxon>
        <taxon>Bacillales</taxon>
        <taxon>Paenibacillaceae</taxon>
        <taxon>Paenibacillus</taxon>
    </lineage>
</organism>
<evidence type="ECO:0000256" key="5">
    <source>
        <dbReference type="ARBA" id="ARBA00023014"/>
    </source>
</evidence>
<dbReference type="GO" id="GO:0051539">
    <property type="term" value="F:4 iron, 4 sulfur cluster binding"/>
    <property type="evidence" value="ECO:0007669"/>
    <property type="project" value="UniProtKB-KW"/>
</dbReference>
<evidence type="ECO:0000256" key="3">
    <source>
        <dbReference type="ARBA" id="ARBA00023002"/>
    </source>
</evidence>
<name>A0A920CNS8_9BACL</name>
<accession>A0A920CNS8</accession>
<evidence type="ECO:0008006" key="8">
    <source>
        <dbReference type="Google" id="ProtNLM"/>
    </source>
</evidence>
<gene>
    <name evidence="6" type="ORF">J41TS4_38970</name>
</gene>
<dbReference type="PANTHER" id="PTHR43498">
    <property type="entry name" value="FERREDOXIN:COB-COM HETERODISULFIDE REDUCTASE SUBUNIT A"/>
    <property type="match status" value="1"/>
</dbReference>
<keyword evidence="7" id="KW-1185">Reference proteome</keyword>